<keyword evidence="2" id="KW-0812">Transmembrane</keyword>
<dbReference type="KEGG" id="xla:121397284"/>
<proteinExistence type="predicted"/>
<accession>A0A8J1LJY6</accession>
<gene>
    <name evidence="4" type="primary">LOC121397284</name>
</gene>
<dbReference type="GeneID" id="121397284"/>
<sequence>MEKSLRNPSLKTLYSVLKNFREEYTDFEALASYYEDHYQDQNSKNLNLKHFLLTCVEDPRMRAKENIAQYILMLDSLEVLKRERAALKNAKLPPGHPTRLQNRRQNYEYLRLQSTIKHHFRHFHIELLREEKLREAAGKKQTEKQKPATKEKEDGATAAAEEEALASQGKEEGAKEKEEEEEAAPGEEQQALEENEKEGAEEGGPPEDQAPAVEEKMEEQSPAVQEQVGRKRKRNEEQAPAAENKEEGSDGEEEAPPEEERLTLRKRPRKDYRGFSFPPEDSSDCSAATDPTLLLACLLWLFVHICVFVCVYVFL</sequence>
<evidence type="ECO:0000256" key="1">
    <source>
        <dbReference type="SAM" id="MobiDB-lite"/>
    </source>
</evidence>
<keyword evidence="2" id="KW-0472">Membrane</keyword>
<evidence type="ECO:0000313" key="3">
    <source>
        <dbReference type="Proteomes" id="UP000186698"/>
    </source>
</evidence>
<protein>
    <submittedName>
        <fullName evidence="4">Myb-like protein X</fullName>
    </submittedName>
</protein>
<dbReference type="AlphaFoldDB" id="A0A8J1LJY6"/>
<feature type="transmembrane region" description="Helical" evidence="2">
    <location>
        <begin position="293"/>
        <end position="314"/>
    </location>
</feature>
<evidence type="ECO:0000256" key="2">
    <source>
        <dbReference type="SAM" id="Phobius"/>
    </source>
</evidence>
<name>A0A8J1LJY6_XENLA</name>
<dbReference type="Proteomes" id="UP000186698">
    <property type="component" value="Chromosome 8L"/>
</dbReference>
<feature type="compositionally biased region" description="Basic and acidic residues" evidence="1">
    <location>
        <begin position="136"/>
        <end position="155"/>
    </location>
</feature>
<dbReference type="RefSeq" id="XP_041429827.1">
    <property type="nucleotide sequence ID" value="XM_041573893.1"/>
</dbReference>
<keyword evidence="2" id="KW-1133">Transmembrane helix</keyword>
<evidence type="ECO:0000313" key="4">
    <source>
        <dbReference type="RefSeq" id="XP_041429827.1"/>
    </source>
</evidence>
<feature type="compositionally biased region" description="Acidic residues" evidence="1">
    <location>
        <begin position="178"/>
        <end position="205"/>
    </location>
</feature>
<organism evidence="3 4">
    <name type="scientific">Xenopus laevis</name>
    <name type="common">African clawed frog</name>
    <dbReference type="NCBI Taxonomy" id="8355"/>
    <lineage>
        <taxon>Eukaryota</taxon>
        <taxon>Metazoa</taxon>
        <taxon>Chordata</taxon>
        <taxon>Craniata</taxon>
        <taxon>Vertebrata</taxon>
        <taxon>Euteleostomi</taxon>
        <taxon>Amphibia</taxon>
        <taxon>Batrachia</taxon>
        <taxon>Anura</taxon>
        <taxon>Pipoidea</taxon>
        <taxon>Pipidae</taxon>
        <taxon>Xenopodinae</taxon>
        <taxon>Xenopus</taxon>
        <taxon>Xenopus</taxon>
    </lineage>
</organism>
<feature type="region of interest" description="Disordered" evidence="1">
    <location>
        <begin position="136"/>
        <end position="286"/>
    </location>
</feature>
<reference evidence="4" key="1">
    <citation type="submission" date="2025-08" db="UniProtKB">
        <authorList>
            <consortium name="RefSeq"/>
        </authorList>
    </citation>
    <scope>IDENTIFICATION</scope>
    <source>
        <strain evidence="4">J_2021</strain>
        <tissue evidence="4">Erythrocytes</tissue>
    </source>
</reference>
<keyword evidence="3" id="KW-1185">Reference proteome</keyword>